<feature type="transmembrane region" description="Helical" evidence="1">
    <location>
        <begin position="314"/>
        <end position="341"/>
    </location>
</feature>
<dbReference type="AlphaFoldDB" id="A0A1M5V0W3"/>
<dbReference type="Proteomes" id="UP000184047">
    <property type="component" value="Unassembled WGS sequence"/>
</dbReference>
<dbReference type="InterPro" id="IPR013491">
    <property type="entry name" value="Tape_meas_N"/>
</dbReference>
<keyword evidence="1" id="KW-0812">Transmembrane</keyword>
<feature type="domain" description="Tape measure protein N-terminal" evidence="2">
    <location>
        <begin position="72"/>
        <end position="236"/>
    </location>
</feature>
<accession>A0A1M5V0W3</accession>
<dbReference type="Pfam" id="PF20155">
    <property type="entry name" value="TMP_3"/>
    <property type="match status" value="1"/>
</dbReference>
<keyword evidence="1" id="KW-1133">Transmembrane helix</keyword>
<feature type="transmembrane region" description="Helical" evidence="1">
    <location>
        <begin position="990"/>
        <end position="1014"/>
    </location>
</feature>
<evidence type="ECO:0000259" key="2">
    <source>
        <dbReference type="Pfam" id="PF20155"/>
    </source>
</evidence>
<evidence type="ECO:0000313" key="3">
    <source>
        <dbReference type="EMBL" id="SHH68738.1"/>
    </source>
</evidence>
<name>A0A1M5V0W3_9FLAO</name>
<dbReference type="EMBL" id="FQWT01000005">
    <property type="protein sequence ID" value="SHH68738.1"/>
    <property type="molecule type" value="Genomic_DNA"/>
</dbReference>
<evidence type="ECO:0000313" key="4">
    <source>
        <dbReference type="Proteomes" id="UP000184047"/>
    </source>
</evidence>
<evidence type="ECO:0000256" key="1">
    <source>
        <dbReference type="SAM" id="Phobius"/>
    </source>
</evidence>
<dbReference type="STRING" id="421058.SAMN05421866_3482"/>
<dbReference type="NCBIfam" id="TIGR02675">
    <property type="entry name" value="tape_meas_nterm"/>
    <property type="match status" value="1"/>
</dbReference>
<gene>
    <name evidence="3" type="ORF">SAMN05421866_3482</name>
</gene>
<organism evidence="3 4">
    <name type="scientific">Chryseobacterium oranimense</name>
    <dbReference type="NCBI Taxonomy" id="421058"/>
    <lineage>
        <taxon>Bacteria</taxon>
        <taxon>Pseudomonadati</taxon>
        <taxon>Bacteroidota</taxon>
        <taxon>Flavobacteriia</taxon>
        <taxon>Flavobacteriales</taxon>
        <taxon>Weeksellaceae</taxon>
        <taxon>Chryseobacterium group</taxon>
        <taxon>Chryseobacterium</taxon>
    </lineage>
</organism>
<keyword evidence="4" id="KW-1185">Reference proteome</keyword>
<reference evidence="4" key="1">
    <citation type="submission" date="2016-11" db="EMBL/GenBank/DDBJ databases">
        <authorList>
            <person name="Varghese N."/>
            <person name="Submissions S."/>
        </authorList>
    </citation>
    <scope>NUCLEOTIDE SEQUENCE [LARGE SCALE GENOMIC DNA]</scope>
    <source>
        <strain evidence="4">DSM 19055</strain>
    </source>
</reference>
<dbReference type="OrthoDB" id="1219342at2"/>
<protein>
    <submittedName>
        <fullName evidence="3">Tape measure domain-containing protein</fullName>
    </submittedName>
</protein>
<proteinExistence type="predicted"/>
<keyword evidence="1" id="KW-0472">Membrane</keyword>
<feature type="transmembrane region" description="Helical" evidence="1">
    <location>
        <begin position="280"/>
        <end position="308"/>
    </location>
</feature>
<dbReference type="RefSeq" id="WP_073065260.1">
    <property type="nucleotide sequence ID" value="NZ_FQWT01000005.1"/>
</dbReference>
<sequence length="1082" mass="116906">MADELRIEIGADPSQLGSDLNRAQGMLQNFVRQAERIGEIGNKISDLGQKLTMYVTLPIAGLAAASVKAYGDIEALQKGLEAVMGSAARASGEFAKLREVAKLPGLGLKEAAQGSVALQSAGFSAGKARQALLSFGNALATVGKGANEMNFVILALTQLQNKTTGFGQDLRQLMEQLPQLRGALESAFGTSDSEAIAKTGATGAEVVNKLILEFAKLPKVTGGIKNAFENLKDSIFINLSRIGDAINKNFNISNIIEKVTNAIDKLVSAFEDLSPGMQKAILIITGIIAVIGPLIVLLGSIMTILPVLVAGFSALGTVLTVLFTVLGPELVLLAALGVAIYKYATAAETAAERQEKWTKSLDKAKSSAQAEISSLDQLYSKTQNVKLSIEERKKAVDDLQKQYPHYFQNINDEIILTGKATGSYNELRKAIFRASTARAAQAELDRREDGRLKEELAVREKINAALKVYSNPSYKNLKEFNRLVGNLNVSEHMVIGDKSILEQMYASPEEIKKAASLVVFKYVKELKSNSNKFAAENKPLLDIFKAGSNDISNLEKEGVVAGKSVGKGWKEGLEEKLKGLQAALDKAPTKAAAAKIAAQIAAVKKEIDSINPEKESEKQLAEIFPIGSINDLEKRAQLLQTAIDNGAKGLVKIRTTDKYGSETDKKGNPYLTGEVLSTEQAYKRLQDLNKKIKDLQYKSFQERSDELGKQWADFEQISQSFGNDIGKKQYGELIKGSKNYLEYLQKEKDILLQKSEVGILSDEDKDNIIFLENKINSLAGIKSPLEKFQQDIENALSRMPDLGDKLAYLNDISNKEFSKSGNSNAFLDRYRFINEQNQKFLQQQRDYYNEFLKDKVSYEDNKVLVEKKYADITDKINSDNALSIEQKARYIKEALKAKGKEIADGATEIVKNFNDEFKNLGQNSFASGLTNMFSSIGEAIANGGNVIGAVGNGLLKMFAGFLSDMGALLIKYGTLAIMKGTLDEIIKTGGYQAIAAGIAAIAVGAALSIAGSAIGSKANSNMSGSGGSVSTATGANYSGNTYSSNYTTGGSSGGEVVFRLAGSDLVGVLNREIAKGNRLNTN</sequence>